<sequence length="91" mass="10381">MSSAQITNDSFRIPNCLILPSKTGTTTNCTQLPLPSISTIIWILVISWIFYLAVAYAIYYFVNKYNPNVKLNYWIILVILILSGLIVSLFY</sequence>
<evidence type="ECO:0000313" key="2">
    <source>
        <dbReference type="EMBL" id="QKU35795.1"/>
    </source>
</evidence>
<feature type="transmembrane region" description="Helical" evidence="1">
    <location>
        <begin position="71"/>
        <end position="90"/>
    </location>
</feature>
<keyword evidence="1" id="KW-1133">Transmembrane helix</keyword>
<reference evidence="2" key="1">
    <citation type="submission" date="2017-01" db="EMBL/GenBank/DDBJ databases">
        <authorList>
            <person name="Assis F.L."/>
            <person name="Abrahao J.S."/>
            <person name="Silva L."/>
            <person name="Khalil J.B."/>
            <person name="Rodrigues R."/>
            <person name="Silva L.S."/>
            <person name="Arantes T."/>
            <person name="Boratto P."/>
            <person name="Andrade M."/>
            <person name="Kroon E.G."/>
            <person name="Ribeiro B."/>
            <person name="Bergier I."/>
            <person name="Seligmann H."/>
            <person name="Ghigo E."/>
            <person name="Colson P."/>
            <person name="Levasseur A."/>
            <person name="Raoult D."/>
            <person name="Scola B.L."/>
        </authorList>
    </citation>
    <scope>NUCLEOTIDE SEQUENCE</scope>
    <source>
        <strain evidence="2">Soda lake</strain>
    </source>
</reference>
<name>A0A6N1NNC5_9VIRU</name>
<dbReference type="RefSeq" id="YP_010782477.1">
    <property type="nucleotide sequence ID" value="NC_075039.1"/>
</dbReference>
<evidence type="ECO:0000256" key="1">
    <source>
        <dbReference type="SAM" id="Phobius"/>
    </source>
</evidence>
<feature type="transmembrane region" description="Helical" evidence="1">
    <location>
        <begin position="40"/>
        <end position="62"/>
    </location>
</feature>
<keyword evidence="1" id="KW-0812">Transmembrane</keyword>
<organism evidence="2">
    <name type="scientific">Tupanvirus soda lake</name>
    <dbReference type="NCBI Taxonomy" id="2126985"/>
    <lineage>
        <taxon>Viruses</taxon>
        <taxon>Varidnaviria</taxon>
        <taxon>Bamfordvirae</taxon>
        <taxon>Nucleocytoviricota</taxon>
        <taxon>Megaviricetes</taxon>
        <taxon>Imitervirales</taxon>
        <taxon>Mimiviridae</taxon>
        <taxon>Megamimivirinae</taxon>
        <taxon>Tupanvirus</taxon>
        <taxon>Tupanvirus salinum</taxon>
    </lineage>
</organism>
<dbReference type="KEGG" id="vg:80519241"/>
<dbReference type="GeneID" id="80519241"/>
<keyword evidence="1" id="KW-0472">Membrane</keyword>
<accession>A0A6N1NNC5</accession>
<proteinExistence type="predicted"/>
<dbReference type="EMBL" id="KY523104">
    <property type="protein sequence ID" value="QKU35795.1"/>
    <property type="molecule type" value="Genomic_DNA"/>
</dbReference>
<reference evidence="2" key="2">
    <citation type="journal article" date="2018" name="Nat. Commun.">
        <title>Tailed giant Tupanvirus possesses the most complete translational apparatus of the known virosphere.</title>
        <authorList>
            <person name="Abrahao J."/>
            <person name="Silva L."/>
            <person name="Silva L.S."/>
            <person name="Khalil J.Y.B."/>
            <person name="Rodrigues R."/>
            <person name="Arantes T."/>
            <person name="Assis F."/>
            <person name="Boratto P."/>
            <person name="Andrade M."/>
            <person name="Kroon E.G."/>
            <person name="Ribeiro B."/>
            <person name="Bergier I."/>
            <person name="Seligmann H."/>
            <person name="Ghigo E."/>
            <person name="Colson P."/>
            <person name="Levasseur A."/>
            <person name="Kroemer G."/>
            <person name="Raoult D."/>
            <person name="La Scola B."/>
        </authorList>
    </citation>
    <scope>NUCLEOTIDE SEQUENCE [LARGE SCALE GENOMIC DNA]</scope>
    <source>
        <strain evidence="2">Soda lake</strain>
    </source>
</reference>
<protein>
    <submittedName>
        <fullName evidence="2">Uncharacterized protein</fullName>
    </submittedName>
</protein>